<dbReference type="STRING" id="159291.SAMN05920897_1161"/>
<name>A0A1N6VWA5_9SPIO</name>
<feature type="compositionally biased region" description="Polar residues" evidence="1">
    <location>
        <begin position="66"/>
        <end position="78"/>
    </location>
</feature>
<reference evidence="2 3" key="1">
    <citation type="submission" date="2017-01" db="EMBL/GenBank/DDBJ databases">
        <authorList>
            <person name="Mah S.A."/>
            <person name="Swanson W.J."/>
            <person name="Moy G.W."/>
            <person name="Vacquier V.D."/>
        </authorList>
    </citation>
    <scope>NUCLEOTIDE SEQUENCE [LARGE SCALE GENOMIC DNA]</scope>
    <source>
        <strain evidence="2 3">ASpG1</strain>
    </source>
</reference>
<proteinExistence type="predicted"/>
<evidence type="ECO:0000256" key="1">
    <source>
        <dbReference type="SAM" id="MobiDB-lite"/>
    </source>
</evidence>
<accession>A0A1N6VWA5</accession>
<protein>
    <submittedName>
        <fullName evidence="2">Uncharacterized protein</fullName>
    </submittedName>
</protein>
<feature type="compositionally biased region" description="Basic and acidic residues" evidence="1">
    <location>
        <begin position="27"/>
        <end position="38"/>
    </location>
</feature>
<feature type="region of interest" description="Disordered" evidence="1">
    <location>
        <begin position="111"/>
        <end position="169"/>
    </location>
</feature>
<dbReference type="AlphaFoldDB" id="A0A1N6VWA5"/>
<feature type="compositionally biased region" description="Basic and acidic residues" evidence="1">
    <location>
        <begin position="112"/>
        <end position="133"/>
    </location>
</feature>
<feature type="compositionally biased region" description="Polar residues" evidence="1">
    <location>
        <begin position="152"/>
        <end position="162"/>
    </location>
</feature>
<dbReference type="EMBL" id="FTMS01000016">
    <property type="protein sequence ID" value="SIQ82153.1"/>
    <property type="molecule type" value="Genomic_DNA"/>
</dbReference>
<sequence>MLHGRWELYGLPESGCRTGFQTTSSCRGKEPQGSERRWKGVRWRRQVRNEKTNGSEPLMTRRKAIQPTSKPSSVVGSGQAQTLPVYGLSGVRRGGGVISFQALMGNVGTCRFDGKGEIRRGSPPKEKSTEAKHWGGAARSSGEAIERLQSEGAASSGRSCVSTRKGRSA</sequence>
<dbReference type="Proteomes" id="UP000186400">
    <property type="component" value="Unassembled WGS sequence"/>
</dbReference>
<evidence type="ECO:0000313" key="2">
    <source>
        <dbReference type="EMBL" id="SIQ82153.1"/>
    </source>
</evidence>
<feature type="region of interest" description="Disordered" evidence="1">
    <location>
        <begin position="20"/>
        <end position="39"/>
    </location>
</feature>
<feature type="region of interest" description="Disordered" evidence="1">
    <location>
        <begin position="47"/>
        <end position="78"/>
    </location>
</feature>
<organism evidence="2 3">
    <name type="scientific">Alkalispirochaeta americana</name>
    <dbReference type="NCBI Taxonomy" id="159291"/>
    <lineage>
        <taxon>Bacteria</taxon>
        <taxon>Pseudomonadati</taxon>
        <taxon>Spirochaetota</taxon>
        <taxon>Spirochaetia</taxon>
        <taxon>Spirochaetales</taxon>
        <taxon>Spirochaetaceae</taxon>
        <taxon>Alkalispirochaeta</taxon>
    </lineage>
</organism>
<evidence type="ECO:0000313" key="3">
    <source>
        <dbReference type="Proteomes" id="UP000186400"/>
    </source>
</evidence>
<keyword evidence="3" id="KW-1185">Reference proteome</keyword>
<gene>
    <name evidence="2" type="ORF">SAMN05920897_1161</name>
</gene>